<dbReference type="InterPro" id="IPR040632">
    <property type="entry name" value="Sulfotransfer_4"/>
</dbReference>
<feature type="signal peptide" evidence="1">
    <location>
        <begin position="1"/>
        <end position="23"/>
    </location>
</feature>
<protein>
    <submittedName>
        <fullName evidence="2">Uncharacterized protein</fullName>
    </submittedName>
</protein>
<organism evidence="2 3">
    <name type="scientific">Metarhizium robertsii</name>
    <dbReference type="NCBI Taxonomy" id="568076"/>
    <lineage>
        <taxon>Eukaryota</taxon>
        <taxon>Fungi</taxon>
        <taxon>Dikarya</taxon>
        <taxon>Ascomycota</taxon>
        <taxon>Pezizomycotina</taxon>
        <taxon>Sordariomycetes</taxon>
        <taxon>Hypocreomycetidae</taxon>
        <taxon>Hypocreales</taxon>
        <taxon>Clavicipitaceae</taxon>
        <taxon>Metarhizium</taxon>
    </lineage>
</organism>
<feature type="chain" id="PRO_5001980730" evidence="1">
    <location>
        <begin position="24"/>
        <end position="332"/>
    </location>
</feature>
<dbReference type="InterPro" id="IPR027417">
    <property type="entry name" value="P-loop_NTPase"/>
</dbReference>
<evidence type="ECO:0000313" key="3">
    <source>
        <dbReference type="Proteomes" id="UP000030151"/>
    </source>
</evidence>
<name>A0A0A1UPD9_9HYPO</name>
<accession>A0A0A1UPD9</accession>
<evidence type="ECO:0000313" key="2">
    <source>
        <dbReference type="EMBL" id="EXU96869.1"/>
    </source>
</evidence>
<keyword evidence="1" id="KW-0732">Signal</keyword>
<dbReference type="AlphaFoldDB" id="A0A0A1UPD9"/>
<dbReference type="EMBL" id="JELW01000044">
    <property type="protein sequence ID" value="EXU96869.1"/>
    <property type="molecule type" value="Genomic_DNA"/>
</dbReference>
<sequence>MSHLAKWGIFCVFCNTPLHLSSGTSNVDSILAESPSSSAERLGLPWFSVDWPVQTCRSGKPVIVVIRNFSRDGTDTDMWIGSLEANFGDRRRVWTREGWDMLLSESQVCADLPVFHSLARRNLSRGQAVMLNRDPETWYESVLSSAYPSFLATVQVRRRTRPLLRLTSQSYKNIRDSIPEERRLEFAAQDGYGPLCEFLAVPVTIVNDERTNEVVVAPFPRVYDRDSFGSLFSMIDAEKQKGDAQCVQSADNGYLESSPRWAMAWPPGPNIYATHFTASEYFGKGPTVAIPETFRLDQTLQISVQSPNHTPFIPCSTLAFGFCWKDDPHDLW</sequence>
<dbReference type="Pfam" id="PF17784">
    <property type="entry name" value="Sulfotransfer_4"/>
    <property type="match status" value="2"/>
</dbReference>
<dbReference type="OrthoDB" id="408152at2759"/>
<comment type="caution">
    <text evidence="2">The sequence shown here is derived from an EMBL/GenBank/DDBJ whole genome shotgun (WGS) entry which is preliminary data.</text>
</comment>
<proteinExistence type="predicted"/>
<evidence type="ECO:0000256" key="1">
    <source>
        <dbReference type="SAM" id="SignalP"/>
    </source>
</evidence>
<dbReference type="HOGENOM" id="CLU_836994_0_0_1"/>
<dbReference type="Gene3D" id="3.40.50.300">
    <property type="entry name" value="P-loop containing nucleotide triphosphate hydrolases"/>
    <property type="match status" value="1"/>
</dbReference>
<reference evidence="2 3" key="1">
    <citation type="submission" date="2014-02" db="EMBL/GenBank/DDBJ databases">
        <title>The genome sequence of the entomopathogenic fungus Metarhizium robertsii ARSEF 2575.</title>
        <authorList>
            <person name="Giuliano Garisto Donzelli B."/>
            <person name="Roe B.A."/>
            <person name="Macmil S.L."/>
            <person name="Krasnoff S.B."/>
            <person name="Gibson D.M."/>
        </authorList>
    </citation>
    <scope>NUCLEOTIDE SEQUENCE [LARGE SCALE GENOMIC DNA]</scope>
    <source>
        <strain evidence="2 3">ARSEF 2575</strain>
    </source>
</reference>
<gene>
    <name evidence="2" type="ORF">X797_010113</name>
</gene>
<dbReference type="Proteomes" id="UP000030151">
    <property type="component" value="Unassembled WGS sequence"/>
</dbReference>